<sequence>MRRQIWTWMNQVKFQTRKKNPHNPDFSINLFDTTMNKNANQIKQRLSLRQPLQEALDIVAKLSDKLPLQKDTDLQQALEAVQESYPQVSDFEREFPSICFSIATGVGKTRLMGACVTYLYLEKGIRNFFILAPNLTIYEKLMEDFGNPAYAKYVFSGIGEFVHNKPVIITGENYAQLGGLFRDSEVRINIFNVAKFNSDNKGTKKGGVSLAPRIKRLSEYLGQSYWNYLTDLQDLVILMDEAHRYHADKSKKAINELKPVLGIELTATPIDEKGNAFKNIVYEYSLARALEDGKYVKNPAIATRKNFRAQGLSADEIEKIKLEDAISIHQDTKAELILYARNTGAKLVKPFVLVVCRDITHASEVYAYINSTEFYGGQYKGKVLQIDSSTKKDEEIDRQFVELEKYDNEIEIVIHVNMLKEGWDVSNLYTIVPLRAANASILIEQTIGRGLRLPFNGERTGVDKIDKLTVIAHDNFESVIAEAQNPESVLNKMSFIQLDEQELKPKTELVFSPSVTEVSFSREEKLIAKIEDQAKRREAQVGLDSKRAIIKAIPTIGKMEGVRTLADLSKPEVKERVMYQVKQELFSGQTDIFAEQDYQAAYEAYDKLVTDYTQNIIEIPRIDLVQEEARAWFEDFDLFTDLGFDFKPLSEEIMIQELTGDRKIDSIGVVHGAFRRDTPANQIVAELINYPEIDYDEYSELLFKLTQQALEYIQSQHDDPEQFRLVVKQYRKHIASEIYKQMRTHFRISDREYGEPKVLPFVKIEDWNFTVVPGGRRHYKDVIKPASLIPKLVFTGFEKAGHLEYKFDSGTEKDFAFILENDNEVLKWLRPAQNQFRIYWANNSKQYYPDFVVETSDTIYMIETKAADQMETAEVLDKKKAAETYCLYASRFTAGHGGKPWKYVLIPHDEVSVNRSFGYFI</sequence>
<dbReference type="GO" id="GO:0005829">
    <property type="term" value="C:cytosol"/>
    <property type="evidence" value="ECO:0007669"/>
    <property type="project" value="TreeGrafter"/>
</dbReference>
<dbReference type="EMBL" id="SMUW01000028">
    <property type="protein sequence ID" value="TDK47917.1"/>
    <property type="molecule type" value="Genomic_DNA"/>
</dbReference>
<dbReference type="InterPro" id="IPR027417">
    <property type="entry name" value="P-loop_NTPase"/>
</dbReference>
<dbReference type="InterPro" id="IPR006935">
    <property type="entry name" value="Helicase/UvrB_N"/>
</dbReference>
<keyword evidence="2" id="KW-0540">Nuclease</keyword>
<dbReference type="Gene3D" id="3.40.50.300">
    <property type="entry name" value="P-loop containing nucleotide triphosphate hydrolases"/>
    <property type="match status" value="2"/>
</dbReference>
<gene>
    <name evidence="2" type="ORF">E1898_04385</name>
</gene>
<dbReference type="GO" id="GO:0005524">
    <property type="term" value="F:ATP binding"/>
    <property type="evidence" value="ECO:0007669"/>
    <property type="project" value="InterPro"/>
</dbReference>
<dbReference type="GO" id="GO:0004519">
    <property type="term" value="F:endonuclease activity"/>
    <property type="evidence" value="ECO:0007669"/>
    <property type="project" value="UniProtKB-KW"/>
</dbReference>
<dbReference type="AlphaFoldDB" id="A0A4V3ART9"/>
<dbReference type="SUPFAM" id="SSF52540">
    <property type="entry name" value="P-loop containing nucleoside triphosphate hydrolases"/>
    <property type="match status" value="1"/>
</dbReference>
<evidence type="ECO:0000259" key="1">
    <source>
        <dbReference type="Pfam" id="PF04851"/>
    </source>
</evidence>
<reference evidence="2 3" key="1">
    <citation type="submission" date="2019-03" db="EMBL/GenBank/DDBJ databases">
        <title>Algoriphagus aquimaris sp. nov., isolated form marine sediment in Pohang, Korea.</title>
        <authorList>
            <person name="Kim J."/>
            <person name="Yoon S.-H."/>
            <person name="Lee S.-S."/>
        </authorList>
    </citation>
    <scope>NUCLEOTIDE SEQUENCE [LARGE SCALE GENOMIC DNA]</scope>
    <source>
        <strain evidence="2 3">F21</strain>
    </source>
</reference>
<dbReference type="InterPro" id="IPR050742">
    <property type="entry name" value="Helicase_Restrict-Modif_Enz"/>
</dbReference>
<keyword evidence="2" id="KW-0378">Hydrolase</keyword>
<dbReference type="Pfam" id="PF04851">
    <property type="entry name" value="ResIII"/>
    <property type="match status" value="1"/>
</dbReference>
<organism evidence="2 3">
    <name type="scientific">Algoriphagus formosus</name>
    <dbReference type="NCBI Taxonomy" id="2007308"/>
    <lineage>
        <taxon>Bacteria</taxon>
        <taxon>Pseudomonadati</taxon>
        <taxon>Bacteroidota</taxon>
        <taxon>Cytophagia</taxon>
        <taxon>Cytophagales</taxon>
        <taxon>Cyclobacteriaceae</taxon>
        <taxon>Algoriphagus</taxon>
    </lineage>
</organism>
<name>A0A4V3ART9_9BACT</name>
<keyword evidence="2" id="KW-0255">Endonuclease</keyword>
<dbReference type="PANTHER" id="PTHR47396">
    <property type="entry name" value="TYPE I RESTRICTION ENZYME ECOKI R PROTEIN"/>
    <property type="match status" value="1"/>
</dbReference>
<dbReference type="GO" id="GO:0016787">
    <property type="term" value="F:hydrolase activity"/>
    <property type="evidence" value="ECO:0007669"/>
    <property type="project" value="InterPro"/>
</dbReference>
<feature type="domain" description="Helicase/UvrB N-terminal" evidence="1">
    <location>
        <begin position="76"/>
        <end position="270"/>
    </location>
</feature>
<dbReference type="GO" id="GO:0003677">
    <property type="term" value="F:DNA binding"/>
    <property type="evidence" value="ECO:0007669"/>
    <property type="project" value="InterPro"/>
</dbReference>
<evidence type="ECO:0000313" key="2">
    <source>
        <dbReference type="EMBL" id="TDK47917.1"/>
    </source>
</evidence>
<accession>A0A4V3ART9</accession>
<dbReference type="Proteomes" id="UP000295438">
    <property type="component" value="Unassembled WGS sequence"/>
</dbReference>
<keyword evidence="3" id="KW-1185">Reference proteome</keyword>
<comment type="caution">
    <text evidence="2">The sequence shown here is derived from an EMBL/GenBank/DDBJ whole genome shotgun (WGS) entry which is preliminary data.</text>
</comment>
<evidence type="ECO:0000313" key="3">
    <source>
        <dbReference type="Proteomes" id="UP000295438"/>
    </source>
</evidence>
<protein>
    <submittedName>
        <fullName evidence="2">Restriction endonuclease subunit R</fullName>
    </submittedName>
</protein>
<proteinExistence type="predicted"/>
<dbReference type="PANTHER" id="PTHR47396:SF1">
    <property type="entry name" value="ATP-DEPENDENT HELICASE IRC3-RELATED"/>
    <property type="match status" value="1"/>
</dbReference>